<keyword evidence="3" id="KW-1185">Reference proteome</keyword>
<feature type="signal peptide" evidence="1">
    <location>
        <begin position="1"/>
        <end position="26"/>
    </location>
</feature>
<reference evidence="2" key="1">
    <citation type="journal article" date="2023" name="PhytoFront">
        <title>Draft Genome Resources of Seven Strains of Tilletia horrida, Causal Agent of Kernel Smut of Rice.</title>
        <authorList>
            <person name="Khanal S."/>
            <person name="Antony Babu S."/>
            <person name="Zhou X.G."/>
        </authorList>
    </citation>
    <scope>NUCLEOTIDE SEQUENCE</scope>
    <source>
        <strain evidence="2">TX3</strain>
    </source>
</reference>
<evidence type="ECO:0008006" key="4">
    <source>
        <dbReference type="Google" id="ProtNLM"/>
    </source>
</evidence>
<dbReference type="Proteomes" id="UP001176521">
    <property type="component" value="Unassembled WGS sequence"/>
</dbReference>
<dbReference type="PROSITE" id="PS51257">
    <property type="entry name" value="PROKAR_LIPOPROTEIN"/>
    <property type="match status" value="1"/>
</dbReference>
<dbReference type="EMBL" id="JAPDMQ010000087">
    <property type="protein sequence ID" value="KAK0535868.1"/>
    <property type="molecule type" value="Genomic_DNA"/>
</dbReference>
<evidence type="ECO:0000256" key="1">
    <source>
        <dbReference type="SAM" id="SignalP"/>
    </source>
</evidence>
<name>A0AAN6GE78_9BASI</name>
<evidence type="ECO:0000313" key="3">
    <source>
        <dbReference type="Proteomes" id="UP001176521"/>
    </source>
</evidence>
<evidence type="ECO:0000313" key="2">
    <source>
        <dbReference type="EMBL" id="KAK0535868.1"/>
    </source>
</evidence>
<gene>
    <name evidence="2" type="ORF">OC842_002166</name>
</gene>
<sequence>MARSLFNLAQVVAVLVLAAFVSLINAAAPGTSACDKACKVAGAQAYVAAVISHADKDINRIPMADNITRFEKLNGGSYALTANGTKSLKQSLKFGNTAFFVTGSAEPDRGLGNYTVLRNGTVVADYKIKAGLLGIGFVTSTVHERFDYTTTGLIYNITAEATA</sequence>
<dbReference type="AlphaFoldDB" id="A0AAN6GE78"/>
<organism evidence="2 3">
    <name type="scientific">Tilletia horrida</name>
    <dbReference type="NCBI Taxonomy" id="155126"/>
    <lineage>
        <taxon>Eukaryota</taxon>
        <taxon>Fungi</taxon>
        <taxon>Dikarya</taxon>
        <taxon>Basidiomycota</taxon>
        <taxon>Ustilaginomycotina</taxon>
        <taxon>Exobasidiomycetes</taxon>
        <taxon>Tilletiales</taxon>
        <taxon>Tilletiaceae</taxon>
        <taxon>Tilletia</taxon>
    </lineage>
</organism>
<protein>
    <recommendedName>
        <fullName evidence="4">Pectate lyase</fullName>
    </recommendedName>
</protein>
<keyword evidence="1" id="KW-0732">Signal</keyword>
<feature type="chain" id="PRO_5042931257" description="Pectate lyase" evidence="1">
    <location>
        <begin position="27"/>
        <end position="163"/>
    </location>
</feature>
<comment type="caution">
    <text evidence="2">The sequence shown here is derived from an EMBL/GenBank/DDBJ whole genome shotgun (WGS) entry which is preliminary data.</text>
</comment>
<accession>A0AAN6GE78</accession>
<proteinExistence type="predicted"/>